<dbReference type="InterPro" id="IPR012340">
    <property type="entry name" value="NA-bd_OB-fold"/>
</dbReference>
<dbReference type="PROSITE" id="PS00352">
    <property type="entry name" value="CSD_1"/>
    <property type="match status" value="1"/>
</dbReference>
<feature type="domain" description="CSD" evidence="4">
    <location>
        <begin position="3"/>
        <end position="68"/>
    </location>
</feature>
<evidence type="ECO:0000259" key="4">
    <source>
        <dbReference type="PROSITE" id="PS51857"/>
    </source>
</evidence>
<evidence type="ECO:0000313" key="6">
    <source>
        <dbReference type="EMBL" id="SDP29655.1"/>
    </source>
</evidence>
<dbReference type="STRING" id="94869.SAMN04488529_103223"/>
<evidence type="ECO:0000256" key="2">
    <source>
        <dbReference type="ARBA" id="ARBA00022490"/>
    </source>
</evidence>
<dbReference type="Proteomes" id="UP000585258">
    <property type="component" value="Unassembled WGS sequence"/>
</dbReference>
<dbReference type="Pfam" id="PF00313">
    <property type="entry name" value="CSD"/>
    <property type="match status" value="1"/>
</dbReference>
<dbReference type="CDD" id="cd04458">
    <property type="entry name" value="CSP_CDS"/>
    <property type="match status" value="1"/>
</dbReference>
<sequence length="70" mass="7925">MASYTGVVKWFNEENGYGFISCNEGADVFVHHSQVKEKGNNKDLHEGENVTFDIQQEEKGPTAFNVQKMD</sequence>
<dbReference type="EMBL" id="FNJM01000003">
    <property type="protein sequence ID" value="SDP29655.1"/>
    <property type="molecule type" value="Genomic_DNA"/>
</dbReference>
<protein>
    <submittedName>
        <fullName evidence="5">Cold shock domain-containing protein</fullName>
    </submittedName>
    <submittedName>
        <fullName evidence="6">Cold-shock DNA-binding protein family</fullName>
    </submittedName>
</protein>
<dbReference type="InterPro" id="IPR050181">
    <property type="entry name" value="Cold_shock_domain"/>
</dbReference>
<dbReference type="SMART" id="SM00357">
    <property type="entry name" value="CSP"/>
    <property type="match status" value="1"/>
</dbReference>
<evidence type="ECO:0000256" key="1">
    <source>
        <dbReference type="ARBA" id="ARBA00004496"/>
    </source>
</evidence>
<dbReference type="InterPro" id="IPR012156">
    <property type="entry name" value="Cold_shock_CspA"/>
</dbReference>
<evidence type="ECO:0000313" key="8">
    <source>
        <dbReference type="Proteomes" id="UP000585258"/>
    </source>
</evidence>
<dbReference type="Gene3D" id="2.40.50.140">
    <property type="entry name" value="Nucleic acid-binding proteins"/>
    <property type="match status" value="1"/>
</dbReference>
<dbReference type="InterPro" id="IPR019844">
    <property type="entry name" value="CSD_CS"/>
</dbReference>
<comment type="subcellular location">
    <subcellularLocation>
        <location evidence="1 3">Cytoplasm</location>
    </subcellularLocation>
</comment>
<dbReference type="PIRSF" id="PIRSF002599">
    <property type="entry name" value="Cold_shock_A"/>
    <property type="match status" value="1"/>
</dbReference>
<evidence type="ECO:0000256" key="3">
    <source>
        <dbReference type="RuleBase" id="RU000408"/>
    </source>
</evidence>
<dbReference type="PROSITE" id="PS51857">
    <property type="entry name" value="CSD_2"/>
    <property type="match status" value="1"/>
</dbReference>
<accession>A0A1H0RJL4</accession>
<dbReference type="EMBL" id="JACKWY010000005">
    <property type="protein sequence ID" value="MBB6715246.1"/>
    <property type="molecule type" value="Genomic_DNA"/>
</dbReference>
<keyword evidence="2" id="KW-0963">Cytoplasm</keyword>
<reference evidence="6 7" key="1">
    <citation type="submission" date="2016-10" db="EMBL/GenBank/DDBJ databases">
        <authorList>
            <person name="de Groot N.N."/>
        </authorList>
    </citation>
    <scope>NUCLEOTIDE SEQUENCE [LARGE SCALE GENOMIC DNA]</scope>
    <source>
        <strain evidence="6 7">DSM 12272</strain>
    </source>
</reference>
<dbReference type="InterPro" id="IPR011129">
    <property type="entry name" value="CSD"/>
</dbReference>
<dbReference type="AlphaFoldDB" id="A0A1H0RJL4"/>
<organism evidence="6 7">
    <name type="scientific">Clostridium gasigenes</name>
    <dbReference type="NCBI Taxonomy" id="94869"/>
    <lineage>
        <taxon>Bacteria</taxon>
        <taxon>Bacillati</taxon>
        <taxon>Bacillota</taxon>
        <taxon>Clostridia</taxon>
        <taxon>Eubacteriales</taxon>
        <taxon>Clostridiaceae</taxon>
        <taxon>Clostridium</taxon>
    </lineage>
</organism>
<dbReference type="RefSeq" id="WP_089968222.1">
    <property type="nucleotide sequence ID" value="NZ_FNJM01000003.1"/>
</dbReference>
<evidence type="ECO:0000313" key="7">
    <source>
        <dbReference type="Proteomes" id="UP000198597"/>
    </source>
</evidence>
<reference evidence="5 8" key="2">
    <citation type="submission" date="2020-08" db="EMBL/GenBank/DDBJ databases">
        <title>Clostridia isolated from Swiss meat.</title>
        <authorList>
            <person name="Wambui J."/>
            <person name="Stevens M.J.A."/>
            <person name="Stephan R."/>
        </authorList>
    </citation>
    <scope>NUCLEOTIDE SEQUENCE [LARGE SCALE GENOMIC DNA]</scope>
    <source>
        <strain evidence="5 8">CM001</strain>
    </source>
</reference>
<dbReference type="GO" id="GO:0005737">
    <property type="term" value="C:cytoplasm"/>
    <property type="evidence" value="ECO:0007669"/>
    <property type="project" value="UniProtKB-SubCell"/>
</dbReference>
<dbReference type="InterPro" id="IPR002059">
    <property type="entry name" value="CSP_DNA-bd"/>
</dbReference>
<dbReference type="OrthoDB" id="9805039at2"/>
<keyword evidence="7" id="KW-1185">Reference proteome</keyword>
<evidence type="ECO:0000313" key="5">
    <source>
        <dbReference type="EMBL" id="MBB6715246.1"/>
    </source>
</evidence>
<name>A0A1H0RJL4_9CLOT</name>
<proteinExistence type="predicted"/>
<keyword evidence="6" id="KW-0238">DNA-binding</keyword>
<dbReference type="PANTHER" id="PTHR11544">
    <property type="entry name" value="COLD SHOCK DOMAIN CONTAINING PROTEINS"/>
    <property type="match status" value="1"/>
</dbReference>
<dbReference type="SUPFAM" id="SSF50249">
    <property type="entry name" value="Nucleic acid-binding proteins"/>
    <property type="match status" value="1"/>
</dbReference>
<dbReference type="Proteomes" id="UP000198597">
    <property type="component" value="Unassembled WGS sequence"/>
</dbReference>
<dbReference type="PRINTS" id="PR00050">
    <property type="entry name" value="COLDSHOCK"/>
</dbReference>
<dbReference type="GO" id="GO:0003677">
    <property type="term" value="F:DNA binding"/>
    <property type="evidence" value="ECO:0007669"/>
    <property type="project" value="UniProtKB-KW"/>
</dbReference>
<gene>
    <name evidence="5" type="ORF">H7E68_10950</name>
    <name evidence="6" type="ORF">SAMN04488529_103223</name>
</gene>